<feature type="region of interest" description="Disordered" evidence="1">
    <location>
        <begin position="422"/>
        <end position="445"/>
    </location>
</feature>
<protein>
    <submittedName>
        <fullName evidence="3">DUF222 domain-containing protein</fullName>
    </submittedName>
</protein>
<accession>A0A5A7S677</accession>
<dbReference type="InterPro" id="IPR003870">
    <property type="entry name" value="DUF222"/>
</dbReference>
<evidence type="ECO:0000313" key="3">
    <source>
        <dbReference type="EMBL" id="KAA0016174.1"/>
    </source>
</evidence>
<dbReference type="CDD" id="cd00085">
    <property type="entry name" value="HNHc"/>
    <property type="match status" value="1"/>
</dbReference>
<name>A0A5A7S677_9NOCA</name>
<evidence type="ECO:0000256" key="1">
    <source>
        <dbReference type="SAM" id="MobiDB-lite"/>
    </source>
</evidence>
<feature type="compositionally biased region" description="Acidic residues" evidence="1">
    <location>
        <begin position="344"/>
        <end position="353"/>
    </location>
</feature>
<dbReference type="InterPro" id="IPR029058">
    <property type="entry name" value="AB_hydrolase_fold"/>
</dbReference>
<feature type="compositionally biased region" description="Basic and acidic residues" evidence="1">
    <location>
        <begin position="551"/>
        <end position="561"/>
    </location>
</feature>
<gene>
    <name evidence="3" type="ORF">FOY51_26605</name>
</gene>
<dbReference type="SUPFAM" id="SSF53474">
    <property type="entry name" value="alpha/beta-Hydrolases"/>
    <property type="match status" value="1"/>
</dbReference>
<sequence length="561" mass="59540">MPDLRRVLTGHSFDPPIKIGTKPGVLHVAAGGDVIVDCGNNALAEIAVRIGCSKTMAENYALLGLDLRLRLPLTRAAFAAGGLDYARVAKISRSLGGFTAATVAAAEPEIVAAARNLSPGPLGSAIEQVLIRIAPDEVAQRRIDATQCRRVRKRRDGDLGVFEAVLSPEECEATWQRITEVADTVCTHDRRNRQYRLVDAFQALIHGENRLQCKCGRADCVAAEKVSQKRRTPLVQVSIDVATLLGLLSNPAYLEGYGPIDPALARELAADGTWQAMLTEALEMARALGLVDDDADPAAQATPTADGAVAASDEGGTGAESAPVQQDSAPVGSLESESSNAESTEQDSAETPDSDPAVPDEPAATKPPRACVSVFHGRGQRRKAGWLPEFGSTPALSDPATAELSPTAVAELVANAIAKDPQLANGEHPDGHGGHSTPPPGAVDYKPDAETVAIVRARDRHCRFPGCRVPAKKCQVDHVIPFRHHAPHAGGWTIPSNLQCLCAFHHQLKTMKLWSAKMLPGGIIIWTTSYQTTHITLPDGGMTASPPDPDLIPKIRNGPDR</sequence>
<reference evidence="3 4" key="1">
    <citation type="submission" date="2019-07" db="EMBL/GenBank/DDBJ databases">
        <title>Rhodococcus cavernicolus sp. nov., isolated from a cave.</title>
        <authorList>
            <person name="Lee S.D."/>
        </authorList>
    </citation>
    <scope>NUCLEOTIDE SEQUENCE [LARGE SCALE GENOMIC DNA]</scope>
    <source>
        <strain evidence="3 4">C1-24</strain>
    </source>
</reference>
<dbReference type="OrthoDB" id="5244772at2"/>
<evidence type="ECO:0000259" key="2">
    <source>
        <dbReference type="SMART" id="SM00507"/>
    </source>
</evidence>
<dbReference type="EMBL" id="VLNY01000030">
    <property type="protein sequence ID" value="KAA0016174.1"/>
    <property type="molecule type" value="Genomic_DNA"/>
</dbReference>
<dbReference type="SMART" id="SM00507">
    <property type="entry name" value="HNHc"/>
    <property type="match status" value="1"/>
</dbReference>
<dbReference type="Gene3D" id="1.10.30.50">
    <property type="match status" value="1"/>
</dbReference>
<comment type="caution">
    <text evidence="3">The sequence shown here is derived from an EMBL/GenBank/DDBJ whole genome shotgun (WGS) entry which is preliminary data.</text>
</comment>
<dbReference type="Proteomes" id="UP000322244">
    <property type="component" value="Unassembled WGS sequence"/>
</dbReference>
<proteinExistence type="predicted"/>
<feature type="region of interest" description="Disordered" evidence="1">
    <location>
        <begin position="539"/>
        <end position="561"/>
    </location>
</feature>
<keyword evidence="4" id="KW-1185">Reference proteome</keyword>
<dbReference type="InterPro" id="IPR003615">
    <property type="entry name" value="HNH_nuc"/>
</dbReference>
<dbReference type="Pfam" id="PF02720">
    <property type="entry name" value="DUF222"/>
    <property type="match status" value="1"/>
</dbReference>
<feature type="compositionally biased region" description="Low complexity" evidence="1">
    <location>
        <begin position="297"/>
        <end position="311"/>
    </location>
</feature>
<feature type="domain" description="HNH nuclease" evidence="2">
    <location>
        <begin position="450"/>
        <end position="507"/>
    </location>
</feature>
<evidence type="ECO:0000313" key="4">
    <source>
        <dbReference type="Proteomes" id="UP000322244"/>
    </source>
</evidence>
<organism evidence="3 4">
    <name type="scientific">Antrihabitans cavernicola</name>
    <dbReference type="NCBI Taxonomy" id="2495913"/>
    <lineage>
        <taxon>Bacteria</taxon>
        <taxon>Bacillati</taxon>
        <taxon>Actinomycetota</taxon>
        <taxon>Actinomycetes</taxon>
        <taxon>Mycobacteriales</taxon>
        <taxon>Nocardiaceae</taxon>
        <taxon>Antrihabitans</taxon>
    </lineage>
</organism>
<dbReference type="AlphaFoldDB" id="A0A5A7S677"/>
<feature type="region of interest" description="Disordered" evidence="1">
    <location>
        <begin position="297"/>
        <end position="369"/>
    </location>
</feature>